<dbReference type="RefSeq" id="WP_141164956.1">
    <property type="nucleotide sequence ID" value="NZ_VHLH01000001.1"/>
</dbReference>
<gene>
    <name evidence="1" type="ORF">FJU11_00010</name>
</gene>
<proteinExistence type="predicted"/>
<sequence>MRVGLLIPSFLTGKGGAEKVAAEVSGIIDQNGGTASILCNSRKDAAPSYELPSGVDIRPLNLREDDDLLRERGRYDVVVGFGMAGFFRRIAEISDLVAAPFVIQECTNPSRMVSTLYVMQQDGCSTLEDAFWLRQGIFSRAAAVRFTVPDYAQTITPAIKPFSYSFFNSLKHEPASTQTSPQKKIIAVGAMKNRNKNGMSAVEAFARFADADPEWQLHLYGSNNFYEELTRFKAENPKISITDHGIVSDPDKIYADASLLVIPSFEEGLPNVVIEAFSYGVPCVGYSDCPGVNYLISEGETGCLADRSTAGSLAIALMRASKPDFRAQMSLKAAAFAEKHLRHPDFVENWLYLLGNAVAGRNNGGVAQAPLRCSCVAPFGPLIRSQLGWD</sequence>
<organism evidence="1 2">
    <name type="scientific">Pararhizobium mangrovi</name>
    <dbReference type="NCBI Taxonomy" id="2590452"/>
    <lineage>
        <taxon>Bacteria</taxon>
        <taxon>Pseudomonadati</taxon>
        <taxon>Pseudomonadota</taxon>
        <taxon>Alphaproteobacteria</taxon>
        <taxon>Hyphomicrobiales</taxon>
        <taxon>Rhizobiaceae</taxon>
        <taxon>Rhizobium/Agrobacterium group</taxon>
        <taxon>Pararhizobium</taxon>
    </lineage>
</organism>
<name>A0A506UDZ5_9HYPH</name>
<evidence type="ECO:0000313" key="2">
    <source>
        <dbReference type="Proteomes" id="UP000320314"/>
    </source>
</evidence>
<comment type="caution">
    <text evidence="1">The sequence shown here is derived from an EMBL/GenBank/DDBJ whole genome shotgun (WGS) entry which is preliminary data.</text>
</comment>
<dbReference type="SUPFAM" id="SSF53756">
    <property type="entry name" value="UDP-Glycosyltransferase/glycogen phosphorylase"/>
    <property type="match status" value="1"/>
</dbReference>
<dbReference type="Gene3D" id="3.40.50.2000">
    <property type="entry name" value="Glycogen Phosphorylase B"/>
    <property type="match status" value="1"/>
</dbReference>
<protein>
    <submittedName>
        <fullName evidence="1">Glycosyltransferase family 4 protein</fullName>
    </submittedName>
</protein>
<keyword evidence="2" id="KW-1185">Reference proteome</keyword>
<keyword evidence="1" id="KW-0808">Transferase</keyword>
<dbReference type="AlphaFoldDB" id="A0A506UDZ5"/>
<evidence type="ECO:0000313" key="1">
    <source>
        <dbReference type="EMBL" id="TPW32653.1"/>
    </source>
</evidence>
<dbReference type="Proteomes" id="UP000320314">
    <property type="component" value="Unassembled WGS sequence"/>
</dbReference>
<dbReference type="OrthoDB" id="9790710at2"/>
<dbReference type="Pfam" id="PF13692">
    <property type="entry name" value="Glyco_trans_1_4"/>
    <property type="match status" value="1"/>
</dbReference>
<dbReference type="EMBL" id="VHLH01000001">
    <property type="protein sequence ID" value="TPW32653.1"/>
    <property type="molecule type" value="Genomic_DNA"/>
</dbReference>
<reference evidence="1 2" key="1">
    <citation type="submission" date="2019-06" db="EMBL/GenBank/DDBJ databases">
        <authorList>
            <person name="Li M."/>
        </authorList>
    </citation>
    <scope>NUCLEOTIDE SEQUENCE [LARGE SCALE GENOMIC DNA]</scope>
    <source>
        <strain evidence="1 2">BGMRC6574</strain>
    </source>
</reference>
<dbReference type="GO" id="GO:0016740">
    <property type="term" value="F:transferase activity"/>
    <property type="evidence" value="ECO:0007669"/>
    <property type="project" value="UniProtKB-KW"/>
</dbReference>
<accession>A0A506UDZ5</accession>
<dbReference type="PANTHER" id="PTHR12526">
    <property type="entry name" value="GLYCOSYLTRANSFERASE"/>
    <property type="match status" value="1"/>
</dbReference>
<dbReference type="PANTHER" id="PTHR12526:SF637">
    <property type="entry name" value="GLYCOSYLTRANSFERASE EPSF-RELATED"/>
    <property type="match status" value="1"/>
</dbReference>